<feature type="domain" description="Toprim" evidence="8">
    <location>
        <begin position="81"/>
        <end position="180"/>
    </location>
</feature>
<keyword evidence="6 7" id="KW-0234">DNA repair</keyword>
<protein>
    <recommendedName>
        <fullName evidence="7">Recombination protein RecR</fullName>
    </recommendedName>
</protein>
<dbReference type="RefSeq" id="WP_009186922.1">
    <property type="nucleotide sequence ID" value="NZ_AMGM01000122.1"/>
</dbReference>
<dbReference type="HAMAP" id="MF_00017">
    <property type="entry name" value="RecR"/>
    <property type="match status" value="1"/>
</dbReference>
<dbReference type="GO" id="GO:0003677">
    <property type="term" value="F:DNA binding"/>
    <property type="evidence" value="ECO:0007669"/>
    <property type="project" value="UniProtKB-UniRule"/>
</dbReference>
<evidence type="ECO:0000256" key="1">
    <source>
        <dbReference type="ARBA" id="ARBA00022723"/>
    </source>
</evidence>
<reference evidence="9 10" key="1">
    <citation type="journal article" date="2012" name="J. Bacteriol.">
        <title>Draft Genome Sequence of Cecembia lonarensis Strain LW9T, Isolated from Lonar Lake, a Haloalkaline Lake in India.</title>
        <authorList>
            <person name="Shivaji S."/>
            <person name="Ara S."/>
            <person name="Singh A."/>
            <person name="Pinnaka A.K."/>
        </authorList>
    </citation>
    <scope>NUCLEOTIDE SEQUENCE [LARGE SCALE GENOMIC DNA]</scope>
    <source>
        <strain evidence="9 10">LW9</strain>
    </source>
</reference>
<dbReference type="Pfam" id="PF21176">
    <property type="entry name" value="RecR_HhH"/>
    <property type="match status" value="1"/>
</dbReference>
<evidence type="ECO:0000256" key="6">
    <source>
        <dbReference type="ARBA" id="ARBA00023204"/>
    </source>
</evidence>
<comment type="caution">
    <text evidence="9">The sequence shown here is derived from an EMBL/GenBank/DDBJ whole genome shotgun (WGS) entry which is preliminary data.</text>
</comment>
<gene>
    <name evidence="7 9" type="primary">recR</name>
    <name evidence="9" type="ORF">B879_03901</name>
</gene>
<dbReference type="Pfam" id="PF13662">
    <property type="entry name" value="Toprim_4"/>
    <property type="match status" value="1"/>
</dbReference>
<evidence type="ECO:0000256" key="5">
    <source>
        <dbReference type="ARBA" id="ARBA00023172"/>
    </source>
</evidence>
<dbReference type="InterPro" id="IPR006171">
    <property type="entry name" value="TOPRIM_dom"/>
</dbReference>
<organism evidence="9 10">
    <name type="scientific">Cecembia lonarensis (strain CCUG 58316 / KCTC 22772 / LW9)</name>
    <dbReference type="NCBI Taxonomy" id="1225176"/>
    <lineage>
        <taxon>Bacteria</taxon>
        <taxon>Pseudomonadati</taxon>
        <taxon>Bacteroidota</taxon>
        <taxon>Cytophagia</taxon>
        <taxon>Cytophagales</taxon>
        <taxon>Cyclobacteriaceae</taxon>
        <taxon>Cecembia</taxon>
    </lineage>
</organism>
<evidence type="ECO:0000259" key="8">
    <source>
        <dbReference type="PROSITE" id="PS50880"/>
    </source>
</evidence>
<dbReference type="CDD" id="cd01025">
    <property type="entry name" value="TOPRIM_recR"/>
    <property type="match status" value="1"/>
</dbReference>
<dbReference type="SUPFAM" id="SSF111304">
    <property type="entry name" value="Recombination protein RecR"/>
    <property type="match status" value="1"/>
</dbReference>
<keyword evidence="4 7" id="KW-0862">Zinc</keyword>
<dbReference type="PATRIC" id="fig|1225176.3.peg.4164"/>
<comment type="function">
    <text evidence="7">May play a role in DNA repair. It seems to be involved in an RecBC-independent recombinational process of DNA repair. It may act with RecF and RecO.</text>
</comment>
<dbReference type="InterPro" id="IPR023627">
    <property type="entry name" value="Rcmb_RecR"/>
</dbReference>
<dbReference type="GO" id="GO:0006281">
    <property type="term" value="P:DNA repair"/>
    <property type="evidence" value="ECO:0007669"/>
    <property type="project" value="UniProtKB-UniRule"/>
</dbReference>
<dbReference type="PANTHER" id="PTHR30446">
    <property type="entry name" value="RECOMBINATION PROTEIN RECR"/>
    <property type="match status" value="1"/>
</dbReference>
<evidence type="ECO:0000256" key="2">
    <source>
        <dbReference type="ARBA" id="ARBA00022763"/>
    </source>
</evidence>
<feature type="zinc finger region" description="C4-type" evidence="7">
    <location>
        <begin position="58"/>
        <end position="73"/>
    </location>
</feature>
<name>K1L5X6_CECL9</name>
<keyword evidence="5 7" id="KW-0233">DNA recombination</keyword>
<dbReference type="Gene3D" id="6.10.250.240">
    <property type="match status" value="1"/>
</dbReference>
<dbReference type="EMBL" id="AMGM01000122">
    <property type="protein sequence ID" value="EKB47492.1"/>
    <property type="molecule type" value="Genomic_DNA"/>
</dbReference>
<evidence type="ECO:0000256" key="3">
    <source>
        <dbReference type="ARBA" id="ARBA00022771"/>
    </source>
</evidence>
<evidence type="ECO:0000256" key="4">
    <source>
        <dbReference type="ARBA" id="ARBA00022833"/>
    </source>
</evidence>
<dbReference type="Gene3D" id="1.10.8.420">
    <property type="entry name" value="RecR Domain 1"/>
    <property type="match status" value="1"/>
</dbReference>
<evidence type="ECO:0000256" key="7">
    <source>
        <dbReference type="HAMAP-Rule" id="MF_00017"/>
    </source>
</evidence>
<dbReference type="PANTHER" id="PTHR30446:SF0">
    <property type="entry name" value="RECOMBINATION PROTEIN RECR"/>
    <property type="match status" value="1"/>
</dbReference>
<keyword evidence="1 7" id="KW-0479">Metal-binding</keyword>
<dbReference type="GO" id="GO:0006310">
    <property type="term" value="P:DNA recombination"/>
    <property type="evidence" value="ECO:0007669"/>
    <property type="project" value="UniProtKB-UniRule"/>
</dbReference>
<dbReference type="OrthoDB" id="9802672at2"/>
<accession>K1L5X6</accession>
<sequence>MNFPSKLIENAVNEISKLPGIGKKTALRLALHLLKQKESFTEELSSALLALRKEVKYCNTCFNISDQEVCSVCSSPRRDKTIICVVEDIPDVLAIENTSQYNGLYHVLGGVISPIQGVGPDDLKIEALIDRISAKNTQDKVEEVILALPATMEGDTTSFFITRRLKEFGIKVSTIARGIPIGGELEFTDEITLGRSILTRVNYSAD</sequence>
<dbReference type="InterPro" id="IPR000093">
    <property type="entry name" value="DNA_Rcmb_RecR"/>
</dbReference>
<evidence type="ECO:0000313" key="10">
    <source>
        <dbReference type="Proteomes" id="UP000004478"/>
    </source>
</evidence>
<proteinExistence type="inferred from homology"/>
<dbReference type="PROSITE" id="PS50880">
    <property type="entry name" value="TOPRIM"/>
    <property type="match status" value="1"/>
</dbReference>
<keyword evidence="3 7" id="KW-0863">Zinc-finger</keyword>
<dbReference type="GO" id="GO:0008270">
    <property type="term" value="F:zinc ion binding"/>
    <property type="evidence" value="ECO:0007669"/>
    <property type="project" value="UniProtKB-KW"/>
</dbReference>
<dbReference type="InterPro" id="IPR034137">
    <property type="entry name" value="TOPRIM_RecR"/>
</dbReference>
<comment type="similarity">
    <text evidence="7">Belongs to the RecR family.</text>
</comment>
<dbReference type="SMART" id="SM00493">
    <property type="entry name" value="TOPRIM"/>
    <property type="match status" value="1"/>
</dbReference>
<dbReference type="Proteomes" id="UP000004478">
    <property type="component" value="Unassembled WGS sequence"/>
</dbReference>
<keyword evidence="10" id="KW-1185">Reference proteome</keyword>
<dbReference type="InterPro" id="IPR015967">
    <property type="entry name" value="Rcmb_RecR_Znf"/>
</dbReference>
<evidence type="ECO:0000313" key="9">
    <source>
        <dbReference type="EMBL" id="EKB47492.1"/>
    </source>
</evidence>
<keyword evidence="2 7" id="KW-0227">DNA damage</keyword>
<dbReference type="NCBIfam" id="TIGR00615">
    <property type="entry name" value="recR"/>
    <property type="match status" value="1"/>
</dbReference>
<dbReference type="PROSITE" id="PS01300">
    <property type="entry name" value="RECR"/>
    <property type="match status" value="1"/>
</dbReference>
<dbReference type="Gene3D" id="3.40.1360.10">
    <property type="match status" value="1"/>
</dbReference>
<dbReference type="Pfam" id="PF21175">
    <property type="entry name" value="RecR_C"/>
    <property type="match status" value="1"/>
</dbReference>
<dbReference type="AlphaFoldDB" id="K1L5X6"/>
<dbReference type="Pfam" id="PF02132">
    <property type="entry name" value="RecR_ZnF"/>
    <property type="match status" value="1"/>
</dbReference>
<dbReference type="Gene3D" id="3.30.60.80">
    <property type="match status" value="1"/>
</dbReference>